<name>A0A0C3C4N6_HEBCY</name>
<dbReference type="STRING" id="686832.A0A0C3C4N6"/>
<dbReference type="HOGENOM" id="CLU_027977_3_0_1"/>
<keyword evidence="2" id="KW-0732">Signal</keyword>
<dbReference type="EMBL" id="KN831775">
    <property type="protein sequence ID" value="KIM43825.1"/>
    <property type="molecule type" value="Genomic_DNA"/>
</dbReference>
<protein>
    <recommendedName>
        <fullName evidence="5">Phosphoesterase</fullName>
    </recommendedName>
</protein>
<evidence type="ECO:0008006" key="5">
    <source>
        <dbReference type="Google" id="ProtNLM"/>
    </source>
</evidence>
<feature type="chain" id="PRO_5002172973" description="Phosphoesterase" evidence="2">
    <location>
        <begin position="22"/>
        <end position="284"/>
    </location>
</feature>
<dbReference type="InterPro" id="IPR017850">
    <property type="entry name" value="Alkaline_phosphatase_core_sf"/>
</dbReference>
<keyword evidence="1" id="KW-0378">Hydrolase</keyword>
<reference evidence="4" key="2">
    <citation type="submission" date="2015-01" db="EMBL/GenBank/DDBJ databases">
        <title>Evolutionary Origins and Diversification of the Mycorrhizal Mutualists.</title>
        <authorList>
            <consortium name="DOE Joint Genome Institute"/>
            <consortium name="Mycorrhizal Genomics Consortium"/>
            <person name="Kohler A."/>
            <person name="Kuo A."/>
            <person name="Nagy L.G."/>
            <person name="Floudas D."/>
            <person name="Copeland A."/>
            <person name="Barry K.W."/>
            <person name="Cichocki N."/>
            <person name="Veneault-Fourrey C."/>
            <person name="LaButti K."/>
            <person name="Lindquist E.A."/>
            <person name="Lipzen A."/>
            <person name="Lundell T."/>
            <person name="Morin E."/>
            <person name="Murat C."/>
            <person name="Riley R."/>
            <person name="Ohm R."/>
            <person name="Sun H."/>
            <person name="Tunlid A."/>
            <person name="Henrissat B."/>
            <person name="Grigoriev I.V."/>
            <person name="Hibbett D.S."/>
            <person name="Martin F."/>
        </authorList>
    </citation>
    <scope>NUCLEOTIDE SEQUENCE [LARGE SCALE GENOMIC DNA]</scope>
    <source>
        <strain evidence="4">h7</strain>
    </source>
</reference>
<dbReference type="PANTHER" id="PTHR31956">
    <property type="entry name" value="NON-SPECIFIC PHOSPHOLIPASE C4-RELATED"/>
    <property type="match status" value="1"/>
</dbReference>
<proteinExistence type="predicted"/>
<evidence type="ECO:0000313" key="3">
    <source>
        <dbReference type="EMBL" id="KIM43825.1"/>
    </source>
</evidence>
<organism evidence="3 4">
    <name type="scientific">Hebeloma cylindrosporum</name>
    <dbReference type="NCBI Taxonomy" id="76867"/>
    <lineage>
        <taxon>Eukaryota</taxon>
        <taxon>Fungi</taxon>
        <taxon>Dikarya</taxon>
        <taxon>Basidiomycota</taxon>
        <taxon>Agaricomycotina</taxon>
        <taxon>Agaricomycetes</taxon>
        <taxon>Agaricomycetidae</taxon>
        <taxon>Agaricales</taxon>
        <taxon>Agaricineae</taxon>
        <taxon>Hymenogastraceae</taxon>
        <taxon>Hebeloma</taxon>
    </lineage>
</organism>
<dbReference type="AlphaFoldDB" id="A0A0C3C4N6"/>
<evidence type="ECO:0000313" key="4">
    <source>
        <dbReference type="Proteomes" id="UP000053424"/>
    </source>
</evidence>
<gene>
    <name evidence="3" type="ORF">M413DRAFT_434858</name>
</gene>
<evidence type="ECO:0000256" key="1">
    <source>
        <dbReference type="ARBA" id="ARBA00022801"/>
    </source>
</evidence>
<keyword evidence="4" id="KW-1185">Reference proteome</keyword>
<dbReference type="GO" id="GO:0009395">
    <property type="term" value="P:phospholipid catabolic process"/>
    <property type="evidence" value="ECO:0007669"/>
    <property type="project" value="TreeGrafter"/>
</dbReference>
<dbReference type="OrthoDB" id="5135119at2759"/>
<dbReference type="SUPFAM" id="SSF53649">
    <property type="entry name" value="Alkaline phosphatase-like"/>
    <property type="match status" value="1"/>
</dbReference>
<dbReference type="PANTHER" id="PTHR31956:SF8">
    <property type="entry name" value="ACID PHOSPHATASE PHOA (AFU_ORTHOLOGUE AFUA_1G03570)"/>
    <property type="match status" value="1"/>
</dbReference>
<dbReference type="GO" id="GO:0016788">
    <property type="term" value="F:hydrolase activity, acting on ester bonds"/>
    <property type="evidence" value="ECO:0007669"/>
    <property type="project" value="InterPro"/>
</dbReference>
<evidence type="ECO:0000256" key="2">
    <source>
        <dbReference type="SAM" id="SignalP"/>
    </source>
</evidence>
<sequence>MIFSKILALPVVAAFFSAVCAAPAAEADGTLSSRATTFSNMLLIILENTDFSAAIADPNLKAFASTGVLFNNWLAFGHPSQPNYIAMTSGSANGITSDTTTTINVQNIADLLEAKGLTWKSYQENWPGNCFTGTSSGTYFRKHNPFISYTDIQTNPTRCAKIVDASQLATDISQGTTPTFAWYTPNIDNDGHDTGVTFAGNWLKGFLASTPVTSHFDVVMVTFDENGGSTPNKVYTAIAGRAVTNAGTTDSTALNHFSLLKTLENNFGLGNLGKSDVSATPFSL</sequence>
<dbReference type="Pfam" id="PF04185">
    <property type="entry name" value="Phosphoesterase"/>
    <property type="match status" value="1"/>
</dbReference>
<dbReference type="Gene3D" id="3.40.720.10">
    <property type="entry name" value="Alkaline Phosphatase, subunit A"/>
    <property type="match status" value="1"/>
</dbReference>
<reference evidence="3 4" key="1">
    <citation type="submission" date="2014-04" db="EMBL/GenBank/DDBJ databases">
        <authorList>
            <consortium name="DOE Joint Genome Institute"/>
            <person name="Kuo A."/>
            <person name="Gay G."/>
            <person name="Dore J."/>
            <person name="Kohler A."/>
            <person name="Nagy L.G."/>
            <person name="Floudas D."/>
            <person name="Copeland A."/>
            <person name="Barry K.W."/>
            <person name="Cichocki N."/>
            <person name="Veneault-Fourrey C."/>
            <person name="LaButti K."/>
            <person name="Lindquist E.A."/>
            <person name="Lipzen A."/>
            <person name="Lundell T."/>
            <person name="Morin E."/>
            <person name="Murat C."/>
            <person name="Sun H."/>
            <person name="Tunlid A."/>
            <person name="Henrissat B."/>
            <person name="Grigoriev I.V."/>
            <person name="Hibbett D.S."/>
            <person name="Martin F."/>
            <person name="Nordberg H.P."/>
            <person name="Cantor M.N."/>
            <person name="Hua S.X."/>
        </authorList>
    </citation>
    <scope>NUCLEOTIDE SEQUENCE [LARGE SCALE GENOMIC DNA]</scope>
    <source>
        <strain evidence="4">h7</strain>
    </source>
</reference>
<accession>A0A0C3C4N6</accession>
<dbReference type="InterPro" id="IPR007312">
    <property type="entry name" value="Phosphoesterase"/>
</dbReference>
<dbReference type="Proteomes" id="UP000053424">
    <property type="component" value="Unassembled WGS sequence"/>
</dbReference>
<feature type="signal peptide" evidence="2">
    <location>
        <begin position="1"/>
        <end position="21"/>
    </location>
</feature>